<dbReference type="SMART" id="SM00032">
    <property type="entry name" value="CCP"/>
    <property type="match status" value="2"/>
</dbReference>
<reference evidence="6" key="1">
    <citation type="submission" date="2025-08" db="UniProtKB">
        <authorList>
            <consortium name="Ensembl"/>
        </authorList>
    </citation>
    <scope>IDENTIFICATION</scope>
</reference>
<evidence type="ECO:0000313" key="7">
    <source>
        <dbReference type="Proteomes" id="UP000694523"/>
    </source>
</evidence>
<name>A0A8C6SYX0_9GOBI</name>
<dbReference type="AlphaFoldDB" id="A0A8C6SYX0"/>
<evidence type="ECO:0000256" key="2">
    <source>
        <dbReference type="ARBA" id="ARBA00022729"/>
    </source>
</evidence>
<comment type="caution">
    <text evidence="4">Lacks conserved residue(s) required for the propagation of feature annotation.</text>
</comment>
<organism evidence="6 7">
    <name type="scientific">Neogobius melanostomus</name>
    <name type="common">round goby</name>
    <dbReference type="NCBI Taxonomy" id="47308"/>
    <lineage>
        <taxon>Eukaryota</taxon>
        <taxon>Metazoa</taxon>
        <taxon>Chordata</taxon>
        <taxon>Craniata</taxon>
        <taxon>Vertebrata</taxon>
        <taxon>Euteleostomi</taxon>
        <taxon>Actinopterygii</taxon>
        <taxon>Neopterygii</taxon>
        <taxon>Teleostei</taxon>
        <taxon>Neoteleostei</taxon>
        <taxon>Acanthomorphata</taxon>
        <taxon>Gobiaria</taxon>
        <taxon>Gobiiformes</taxon>
        <taxon>Gobioidei</taxon>
        <taxon>Gobiidae</taxon>
        <taxon>Benthophilinae</taxon>
        <taxon>Neogobiini</taxon>
        <taxon>Neogobius</taxon>
    </lineage>
</organism>
<dbReference type="PANTHER" id="PTHR45785:SF16">
    <property type="entry name" value="COAGULATION FACTOR XIII B CHAIN ISOFORM X1"/>
    <property type="match status" value="1"/>
</dbReference>
<keyword evidence="1 4" id="KW-0768">Sushi</keyword>
<accession>A0A8C6SYX0</accession>
<evidence type="ECO:0000313" key="6">
    <source>
        <dbReference type="Ensembl" id="ENSNMLP00000012154.1"/>
    </source>
</evidence>
<dbReference type="Proteomes" id="UP000694523">
    <property type="component" value="Unplaced"/>
</dbReference>
<dbReference type="Gene3D" id="2.10.70.10">
    <property type="entry name" value="Complement Module, domain 1"/>
    <property type="match status" value="2"/>
</dbReference>
<dbReference type="PANTHER" id="PTHR45785">
    <property type="entry name" value="COMPLEMENT FACTOR H-RELATED"/>
    <property type="match status" value="1"/>
</dbReference>
<dbReference type="SUPFAM" id="SSF57535">
    <property type="entry name" value="Complement control module/SCR domain"/>
    <property type="match status" value="2"/>
</dbReference>
<keyword evidence="7" id="KW-1185">Reference proteome</keyword>
<evidence type="ECO:0000259" key="5">
    <source>
        <dbReference type="PROSITE" id="PS50923"/>
    </source>
</evidence>
<keyword evidence="3" id="KW-1015">Disulfide bond</keyword>
<protein>
    <recommendedName>
        <fullName evidence="5">Sushi domain-containing protein</fullName>
    </recommendedName>
</protein>
<keyword evidence="2" id="KW-0732">Signal</keyword>
<dbReference type="InterPro" id="IPR051503">
    <property type="entry name" value="ComplSys_Reg/VirEntry_Med"/>
</dbReference>
<dbReference type="PROSITE" id="PS50923">
    <property type="entry name" value="SUSHI"/>
    <property type="match status" value="1"/>
</dbReference>
<evidence type="ECO:0000256" key="4">
    <source>
        <dbReference type="PROSITE-ProRule" id="PRU00302"/>
    </source>
</evidence>
<evidence type="ECO:0000256" key="3">
    <source>
        <dbReference type="ARBA" id="ARBA00023157"/>
    </source>
</evidence>
<reference evidence="6" key="2">
    <citation type="submission" date="2025-09" db="UniProtKB">
        <authorList>
            <consortium name="Ensembl"/>
        </authorList>
    </citation>
    <scope>IDENTIFICATION</scope>
</reference>
<feature type="domain" description="Sushi" evidence="5">
    <location>
        <begin position="66"/>
        <end position="121"/>
    </location>
</feature>
<dbReference type="InterPro" id="IPR035976">
    <property type="entry name" value="Sushi/SCR/CCP_sf"/>
</dbReference>
<sequence length="149" mass="17529">MTLSVTCSKTAENVYSWESSWNRRNTVDIDKTVWYRCYREYKETSPTGRAKCTRRGWEPNPLCKEKPCTTQPRIENGEMLSDKKTQYDHGESLWFRCESERTTFRVTCQSGEWKKEKSCEGKWGNAKEEDTEIRTAYLAPSGKFIFAYT</sequence>
<dbReference type="InterPro" id="IPR000436">
    <property type="entry name" value="Sushi_SCR_CCP_dom"/>
</dbReference>
<proteinExistence type="predicted"/>
<dbReference type="Ensembl" id="ENSNMLT00000013747.1">
    <property type="protein sequence ID" value="ENSNMLP00000012154.1"/>
    <property type="gene ID" value="ENSNMLG00000008288.1"/>
</dbReference>
<evidence type="ECO:0000256" key="1">
    <source>
        <dbReference type="ARBA" id="ARBA00022659"/>
    </source>
</evidence>